<keyword evidence="3 5" id="KW-0800">Toxin</keyword>
<dbReference type="GO" id="GO:0090729">
    <property type="term" value="F:toxin activity"/>
    <property type="evidence" value="ECO:0007669"/>
    <property type="project" value="UniProtKB-UniRule"/>
</dbReference>
<proteinExistence type="evidence at transcript level"/>
<dbReference type="EMBL" id="JX293500">
    <property type="protein sequence ID" value="AGK23240.1"/>
    <property type="molecule type" value="mRNA"/>
</dbReference>
<comment type="subcellular location">
    <subcellularLocation>
        <location evidence="1 5">Secreted</location>
    </subcellularLocation>
</comment>
<dbReference type="InterPro" id="IPR031565">
    <property type="entry name" value="T-conotoxin"/>
</dbReference>
<name>S4UJF0_CONCE</name>
<dbReference type="Pfam" id="PF16981">
    <property type="entry name" value="Chi-conotoxin"/>
    <property type="match status" value="1"/>
</dbReference>
<evidence type="ECO:0000256" key="3">
    <source>
        <dbReference type="ARBA" id="ARBA00022656"/>
    </source>
</evidence>
<keyword evidence="2 5" id="KW-0964">Secreted</keyword>
<evidence type="ECO:0000256" key="1">
    <source>
        <dbReference type="ARBA" id="ARBA00004613"/>
    </source>
</evidence>
<protein>
    <recommendedName>
        <fullName evidence="5">Conotoxin</fullName>
    </recommendedName>
</protein>
<keyword evidence="4 5" id="KW-0732">Signal</keyword>
<sequence length="62" mass="6770">MLCLPVFIILLLLISSASNVDAQQKTKDDASLAPFQDNARRTLQSLWMTRGCCPGNVLCCGK</sequence>
<evidence type="ECO:0000313" key="6">
    <source>
        <dbReference type="EMBL" id="AGK23240.1"/>
    </source>
</evidence>
<evidence type="ECO:0000256" key="2">
    <source>
        <dbReference type="ARBA" id="ARBA00022525"/>
    </source>
</evidence>
<dbReference type="GO" id="GO:0005576">
    <property type="term" value="C:extracellular region"/>
    <property type="evidence" value="ECO:0007669"/>
    <property type="project" value="UniProtKB-SubCell"/>
</dbReference>
<feature type="chain" id="PRO_5028505391" description="Conotoxin" evidence="5">
    <location>
        <begin position="23"/>
        <end position="62"/>
    </location>
</feature>
<evidence type="ECO:0000256" key="4">
    <source>
        <dbReference type="ARBA" id="ARBA00022729"/>
    </source>
</evidence>
<dbReference type="AlphaFoldDB" id="S4UJF0"/>
<accession>S4UJF0</accession>
<reference evidence="6" key="1">
    <citation type="submission" date="2012-07" db="EMBL/GenBank/DDBJ databases">
        <title>Genomic structure, molecular evolution, and diversity of the conotoxins.</title>
        <authorList>
            <person name="Wu Y."/>
            <person name="Wang L."/>
            <person name="Zhou M."/>
            <person name="Ren Z."/>
            <person name="Zhu X."/>
            <person name="You Y."/>
            <person name="Qiang Y."/>
            <person name="Qin M."/>
            <person name="Luo S."/>
            <person name="Xu A."/>
        </authorList>
    </citation>
    <scope>NUCLEOTIDE SEQUENCE</scope>
</reference>
<evidence type="ECO:0000256" key="5">
    <source>
        <dbReference type="RuleBase" id="RU367125"/>
    </source>
</evidence>
<comment type="similarity">
    <text evidence="5">Belongs to the conotoxin T superfamily.</text>
</comment>
<organism evidence="6">
    <name type="scientific">Conus capitaneus</name>
    <name type="common">Captain cone</name>
    <dbReference type="NCBI Taxonomy" id="89439"/>
    <lineage>
        <taxon>Eukaryota</taxon>
        <taxon>Metazoa</taxon>
        <taxon>Spiralia</taxon>
        <taxon>Lophotrochozoa</taxon>
        <taxon>Mollusca</taxon>
        <taxon>Gastropoda</taxon>
        <taxon>Caenogastropoda</taxon>
        <taxon>Neogastropoda</taxon>
        <taxon>Conoidea</taxon>
        <taxon>Conidae</taxon>
        <taxon>Conus</taxon>
        <taxon>Rhizoconus</taxon>
    </lineage>
</organism>
<feature type="signal peptide" evidence="5">
    <location>
        <begin position="1"/>
        <end position="22"/>
    </location>
</feature>